<sequence>MSEKASDNSTDDYPEGVPADEKPERFEKPTSQATDESAAADNPDEEDQGILSEPSTERDEEIPAADGDGASSE</sequence>
<gene>
    <name evidence="2" type="ORF">GCM10022381_26250</name>
</gene>
<name>A0ABP7KQY2_9MICO</name>
<dbReference type="EMBL" id="BAABCN010000007">
    <property type="protein sequence ID" value="GAA3882748.1"/>
    <property type="molecule type" value="Genomic_DNA"/>
</dbReference>
<organism evidence="2 3">
    <name type="scientific">Leifsonia kafniensis</name>
    <dbReference type="NCBI Taxonomy" id="475957"/>
    <lineage>
        <taxon>Bacteria</taxon>
        <taxon>Bacillati</taxon>
        <taxon>Actinomycetota</taxon>
        <taxon>Actinomycetes</taxon>
        <taxon>Micrococcales</taxon>
        <taxon>Microbacteriaceae</taxon>
        <taxon>Leifsonia</taxon>
    </lineage>
</organism>
<evidence type="ECO:0000313" key="3">
    <source>
        <dbReference type="Proteomes" id="UP001501803"/>
    </source>
</evidence>
<proteinExistence type="predicted"/>
<reference evidence="3" key="1">
    <citation type="journal article" date="2019" name="Int. J. Syst. Evol. Microbiol.">
        <title>The Global Catalogue of Microorganisms (GCM) 10K type strain sequencing project: providing services to taxonomists for standard genome sequencing and annotation.</title>
        <authorList>
            <consortium name="The Broad Institute Genomics Platform"/>
            <consortium name="The Broad Institute Genome Sequencing Center for Infectious Disease"/>
            <person name="Wu L."/>
            <person name="Ma J."/>
        </authorList>
    </citation>
    <scope>NUCLEOTIDE SEQUENCE [LARGE SCALE GENOMIC DNA]</scope>
    <source>
        <strain evidence="3">JCM 17021</strain>
    </source>
</reference>
<keyword evidence="3" id="KW-1185">Reference proteome</keyword>
<protein>
    <submittedName>
        <fullName evidence="2">Uncharacterized protein</fullName>
    </submittedName>
</protein>
<comment type="caution">
    <text evidence="2">The sequence shown here is derived from an EMBL/GenBank/DDBJ whole genome shotgun (WGS) entry which is preliminary data.</text>
</comment>
<dbReference type="Proteomes" id="UP001501803">
    <property type="component" value="Unassembled WGS sequence"/>
</dbReference>
<feature type="compositionally biased region" description="Basic and acidic residues" evidence="1">
    <location>
        <begin position="19"/>
        <end position="28"/>
    </location>
</feature>
<evidence type="ECO:0000256" key="1">
    <source>
        <dbReference type="SAM" id="MobiDB-lite"/>
    </source>
</evidence>
<dbReference type="RefSeq" id="WP_345067358.1">
    <property type="nucleotide sequence ID" value="NZ_BAABCN010000007.1"/>
</dbReference>
<evidence type="ECO:0000313" key="2">
    <source>
        <dbReference type="EMBL" id="GAA3882748.1"/>
    </source>
</evidence>
<accession>A0ABP7KQY2</accession>
<feature type="region of interest" description="Disordered" evidence="1">
    <location>
        <begin position="1"/>
        <end position="73"/>
    </location>
</feature>